<organism evidence="3 4">
    <name type="scientific">Inconstantimicrobium porci</name>
    <dbReference type="NCBI Taxonomy" id="2652291"/>
    <lineage>
        <taxon>Bacteria</taxon>
        <taxon>Bacillati</taxon>
        <taxon>Bacillota</taxon>
        <taxon>Clostridia</taxon>
        <taxon>Eubacteriales</taxon>
        <taxon>Clostridiaceae</taxon>
        <taxon>Inconstantimicrobium</taxon>
    </lineage>
</organism>
<proteinExistence type="predicted"/>
<dbReference type="RefSeq" id="WP_154530286.1">
    <property type="nucleotide sequence ID" value="NZ_VULX01000002.1"/>
</dbReference>
<evidence type="ECO:0000259" key="2">
    <source>
        <dbReference type="Pfam" id="PF03703"/>
    </source>
</evidence>
<feature type="compositionally biased region" description="Acidic residues" evidence="1">
    <location>
        <begin position="116"/>
        <end position="131"/>
    </location>
</feature>
<comment type="caution">
    <text evidence="3">The sequence shown here is derived from an EMBL/GenBank/DDBJ whole genome shotgun (WGS) entry which is preliminary data.</text>
</comment>
<evidence type="ECO:0000256" key="1">
    <source>
        <dbReference type="SAM" id="MobiDB-lite"/>
    </source>
</evidence>
<dbReference type="InterPro" id="IPR005182">
    <property type="entry name" value="YdbS-like_PH"/>
</dbReference>
<feature type="domain" description="YdbS-like PH" evidence="2">
    <location>
        <begin position="18"/>
        <end position="92"/>
    </location>
</feature>
<feature type="region of interest" description="Disordered" evidence="1">
    <location>
        <begin position="99"/>
        <end position="131"/>
    </location>
</feature>
<feature type="compositionally biased region" description="Basic and acidic residues" evidence="1">
    <location>
        <begin position="99"/>
        <end position="115"/>
    </location>
</feature>
<evidence type="ECO:0000313" key="3">
    <source>
        <dbReference type="EMBL" id="MSR90399.1"/>
    </source>
</evidence>
<reference evidence="3 4" key="1">
    <citation type="submission" date="2019-08" db="EMBL/GenBank/DDBJ databases">
        <title>In-depth cultivation of the pig gut microbiome towards novel bacterial diversity and tailored functional studies.</title>
        <authorList>
            <person name="Wylensek D."/>
            <person name="Hitch T.C.A."/>
            <person name="Clavel T."/>
        </authorList>
    </citation>
    <scope>NUCLEOTIDE SEQUENCE [LARGE SCALE GENOMIC DNA]</scope>
    <source>
        <strain evidence="3 4">WCA-383-APC-5B</strain>
    </source>
</reference>
<sequence length="131" mass="15568">MSRLWEAKSQHFGLPLSFTKYYVEDGILFMQKGLFSTDLEQVRLYRVVDLSLRKNLLDRIFGQGTIIVSSKDKTMPTLELLRIPHAEEVLRSLNKWTEEERRRAGYKTREIIRDNDDSETDEYDDDDKNYD</sequence>
<keyword evidence="4" id="KW-1185">Reference proteome</keyword>
<evidence type="ECO:0000313" key="4">
    <source>
        <dbReference type="Proteomes" id="UP000460287"/>
    </source>
</evidence>
<dbReference type="Proteomes" id="UP000460287">
    <property type="component" value="Unassembled WGS sequence"/>
</dbReference>
<gene>
    <name evidence="3" type="ORF">FYJ33_02950</name>
</gene>
<protein>
    <submittedName>
        <fullName evidence="3">PH domain-containing protein</fullName>
    </submittedName>
</protein>
<dbReference type="EMBL" id="VULX01000002">
    <property type="protein sequence ID" value="MSR90399.1"/>
    <property type="molecule type" value="Genomic_DNA"/>
</dbReference>
<dbReference type="AlphaFoldDB" id="A0A7X2MWK3"/>
<name>A0A7X2MWK3_9CLOT</name>
<dbReference type="Pfam" id="PF03703">
    <property type="entry name" value="bPH_2"/>
    <property type="match status" value="1"/>
</dbReference>
<accession>A0A7X2MWK3</accession>